<evidence type="ECO:0000256" key="3">
    <source>
        <dbReference type="PROSITE-ProRule" id="PRU00023"/>
    </source>
</evidence>
<dbReference type="InterPro" id="IPR013320">
    <property type="entry name" value="ConA-like_dom_sf"/>
</dbReference>
<dbReference type="Proteomes" id="UP000031192">
    <property type="component" value="Unassembled WGS sequence"/>
</dbReference>
<proteinExistence type="predicted"/>
<feature type="repeat" description="ANK" evidence="3">
    <location>
        <begin position="529"/>
        <end position="561"/>
    </location>
</feature>
<dbReference type="InterPro" id="IPR001870">
    <property type="entry name" value="B30.2/SPRY"/>
</dbReference>
<dbReference type="InterPro" id="IPR043136">
    <property type="entry name" value="B30.2/SPRY_sf"/>
</dbReference>
<dbReference type="PANTHER" id="PTHR24198:SF194">
    <property type="entry name" value="INVERSIN-A"/>
    <property type="match status" value="1"/>
</dbReference>
<dbReference type="PRINTS" id="PR01415">
    <property type="entry name" value="ANKYRIN"/>
</dbReference>
<dbReference type="PROSITE" id="PS50088">
    <property type="entry name" value="ANK_REPEAT"/>
    <property type="match status" value="10"/>
</dbReference>
<feature type="repeat" description="ANK" evidence="3">
    <location>
        <begin position="463"/>
        <end position="495"/>
    </location>
</feature>
<evidence type="ECO:0000256" key="2">
    <source>
        <dbReference type="ARBA" id="ARBA00023043"/>
    </source>
</evidence>
<dbReference type="PROSITE" id="PS50297">
    <property type="entry name" value="ANK_REP_REGION"/>
    <property type="match status" value="9"/>
</dbReference>
<dbReference type="Gene3D" id="2.60.120.920">
    <property type="match status" value="1"/>
</dbReference>
<dbReference type="SUPFAM" id="SSF48403">
    <property type="entry name" value="Ankyrin repeat"/>
    <property type="match status" value="3"/>
</dbReference>
<evidence type="ECO:0000256" key="1">
    <source>
        <dbReference type="ARBA" id="ARBA00022737"/>
    </source>
</evidence>
<dbReference type="InterPro" id="IPR003877">
    <property type="entry name" value="SPRY_dom"/>
</dbReference>
<keyword evidence="1" id="KW-0677">Repeat</keyword>
<dbReference type="HOGENOM" id="CLU_001662_0_0_1"/>
<feature type="repeat" description="ANK" evidence="3">
    <location>
        <begin position="226"/>
        <end position="258"/>
    </location>
</feature>
<accession>A0A0B4I4K5</accession>
<dbReference type="InterPro" id="IPR036770">
    <property type="entry name" value="Ankyrin_rpt-contain_sf"/>
</dbReference>
<feature type="repeat" description="ANK" evidence="3">
    <location>
        <begin position="190"/>
        <end position="216"/>
    </location>
</feature>
<protein>
    <submittedName>
        <fullName evidence="6">Ankyrin repeat-containing domain protein</fullName>
    </submittedName>
</protein>
<evidence type="ECO:0000256" key="4">
    <source>
        <dbReference type="SAM" id="MobiDB-lite"/>
    </source>
</evidence>
<keyword evidence="7" id="KW-1185">Reference proteome</keyword>
<feature type="repeat" description="ANK" evidence="3">
    <location>
        <begin position="329"/>
        <end position="361"/>
    </location>
</feature>
<dbReference type="Gene3D" id="1.25.40.20">
    <property type="entry name" value="Ankyrin repeat-containing domain"/>
    <property type="match status" value="5"/>
</dbReference>
<keyword evidence="2 3" id="KW-0040">ANK repeat</keyword>
<organism evidence="6 7">
    <name type="scientific">Metarhizium guizhouense (strain ARSEF 977)</name>
    <dbReference type="NCBI Taxonomy" id="1276136"/>
    <lineage>
        <taxon>Eukaryota</taxon>
        <taxon>Fungi</taxon>
        <taxon>Dikarya</taxon>
        <taxon>Ascomycota</taxon>
        <taxon>Pezizomycotina</taxon>
        <taxon>Sordariomycetes</taxon>
        <taxon>Hypocreomycetidae</taxon>
        <taxon>Hypocreales</taxon>
        <taxon>Clavicipitaceae</taxon>
        <taxon>Metarhizium</taxon>
    </lineage>
</organism>
<dbReference type="InterPro" id="IPR002110">
    <property type="entry name" value="Ankyrin_rpt"/>
</dbReference>
<feature type="repeat" description="ANK" evidence="3">
    <location>
        <begin position="157"/>
        <end position="189"/>
    </location>
</feature>
<name>A0A0B4I4K5_METGA</name>
<dbReference type="SUPFAM" id="SSF49899">
    <property type="entry name" value="Concanavalin A-like lectins/glucanases"/>
    <property type="match status" value="1"/>
</dbReference>
<dbReference type="AlphaFoldDB" id="A0A0B4I4K5"/>
<dbReference type="InterPro" id="IPR044736">
    <property type="entry name" value="Gid1/RanBPM/SPLA_SPRY"/>
</dbReference>
<dbReference type="Pfam" id="PF12796">
    <property type="entry name" value="Ank_2"/>
    <property type="match status" value="5"/>
</dbReference>
<feature type="repeat" description="ANK" evidence="3">
    <location>
        <begin position="296"/>
        <end position="328"/>
    </location>
</feature>
<dbReference type="PANTHER" id="PTHR24198">
    <property type="entry name" value="ANKYRIN REPEAT AND PROTEIN KINASE DOMAIN-CONTAINING PROTEIN"/>
    <property type="match status" value="1"/>
</dbReference>
<evidence type="ECO:0000313" key="6">
    <source>
        <dbReference type="EMBL" id="KID87699.1"/>
    </source>
</evidence>
<comment type="caution">
    <text evidence="6">The sequence shown here is derived from an EMBL/GenBank/DDBJ whole genome shotgun (WGS) entry which is preliminary data.</text>
</comment>
<feature type="repeat" description="ANK" evidence="3">
    <location>
        <begin position="496"/>
        <end position="528"/>
    </location>
</feature>
<gene>
    <name evidence="6" type="ORF">MGU_05348</name>
</gene>
<dbReference type="EMBL" id="AZNH01000015">
    <property type="protein sequence ID" value="KID87699.1"/>
    <property type="molecule type" value="Genomic_DNA"/>
</dbReference>
<dbReference type="PROSITE" id="PS50188">
    <property type="entry name" value="B302_SPRY"/>
    <property type="match status" value="1"/>
</dbReference>
<dbReference type="Pfam" id="PF00622">
    <property type="entry name" value="SPRY"/>
    <property type="match status" value="1"/>
</dbReference>
<feature type="region of interest" description="Disordered" evidence="4">
    <location>
        <begin position="1"/>
        <end position="37"/>
    </location>
</feature>
<feature type="repeat" description="ANK" evidence="3">
    <location>
        <begin position="723"/>
        <end position="755"/>
    </location>
</feature>
<evidence type="ECO:0000313" key="7">
    <source>
        <dbReference type="Proteomes" id="UP000031192"/>
    </source>
</evidence>
<dbReference type="CDD" id="cd12885">
    <property type="entry name" value="SPRY_RanBP_like"/>
    <property type="match status" value="1"/>
</dbReference>
<dbReference type="Pfam" id="PF13637">
    <property type="entry name" value="Ank_4"/>
    <property type="match status" value="1"/>
</dbReference>
<evidence type="ECO:0000259" key="5">
    <source>
        <dbReference type="PROSITE" id="PS50188"/>
    </source>
</evidence>
<feature type="compositionally biased region" description="Basic and acidic residues" evidence="4">
    <location>
        <begin position="27"/>
        <end position="37"/>
    </location>
</feature>
<sequence length="1077" mass="117971">MEKEVLLPSTKLVDEPDHSEIAPSRLDVMDSRDKDPQEDKMYVWPSIAAKEDPMQMEPLAMTAARGQLEAFCALLERPEYNSEESRSLALLGAASGGCTEIAHKLIEAGVDTALMDENGNMALHLSAEKQHTGIMKLLLDKKYKHWGNFDINARNSSGKTALHLATESGKSLSVQLLLEHDANVDAVTPNGERAFHIAASLGHVQVMRKLLAARAEDYRLCCANKDGRNVLTLAVQKGHTGIVEMLLETGISPKKIQSFQENVMVMAAKHLQNGKDMALLFLLRGWNVNVRVEAHIACTALHAAALVGNAPVVELLLEVGAKHCVRNSQGKQPLHLAVERGDVDVVKMLLSKGADIEASDKQNVSPLLLIVNRKDTKMLEMVLESCPGVDIGRKQLPTERTVLQECCFNVEATKLLLERGANAMTRSNSNAIHAVIRAAGGDGAETVRLYLDAGFQPDWTSDDGGSILDVAAFYGQLATVQLLVERGADVNAADKKGTAPIHRAAMRDTPEIVEYLLHQGANLEEMSDDYGTPLMAAAWQDKTETVKFLLGQKANVNATSTKSCPYYTALQAAAQRNSPTMVGILLEQGADVNLARGRPSTALCAAIREGSIDITKLLVEAKADVGSKRGMPEYLAIQKNRRDILEILVEHGVVPGRRGRRLLGYPWMWSWSSLERLLRKYPDINHNARDSAGRTLLIVAVRHGMCPDILLEHPTLINLQDNRGQTALIYAIRRRDHKIVQRLLEAGGDPLSGDVRGRDALYWAALRGDADIFGTVFRQVDRLAQTKSSFVLAINAAAAAGQADFVKELLAQIMTDFASTLALADSNGWTALYTAEQYDNPEISDMIRHATLGVPGEGQGAPPLLQAPTEWHPHDKSFSLVCEPDALSLSVAEECEPCCIGIARANHPMVPTRDGVYYFEVTIVNEGRNSSLCKRFAVGFCREDTPLGSGADSSRGAWWYHGRNGHFGKQMSYENPNRGPTYGEGDVIGCGVNFKHRTAFYTKNGEIIEYMASGLAFQNLQGRLYPAVMVHAQMAGFEFKAQFCEEGADETAGFRFKGPYTDEKTFLKYQQGPDIRG</sequence>
<feature type="repeat" description="ANK" evidence="3">
    <location>
        <begin position="565"/>
        <end position="597"/>
    </location>
</feature>
<reference evidence="6 7" key="1">
    <citation type="journal article" date="2014" name="Proc. Natl. Acad. Sci. U.S.A.">
        <title>Trajectory and genomic determinants of fungal-pathogen speciation and host adaptation.</title>
        <authorList>
            <person name="Hu X."/>
            <person name="Xiao G."/>
            <person name="Zheng P."/>
            <person name="Shang Y."/>
            <person name="Su Y."/>
            <person name="Zhang X."/>
            <person name="Liu X."/>
            <person name="Zhan S."/>
            <person name="St Leger R.J."/>
            <person name="Wang C."/>
        </authorList>
    </citation>
    <scope>NUCLEOTIDE SEQUENCE [LARGE SCALE GENOMIC DNA]</scope>
    <source>
        <strain evidence="6 7">ARSEF 977</strain>
    </source>
</reference>
<dbReference type="SMART" id="SM00248">
    <property type="entry name" value="ANK"/>
    <property type="match status" value="19"/>
</dbReference>
<feature type="domain" description="B30.2/SPRY" evidence="5">
    <location>
        <begin position="849"/>
        <end position="1048"/>
    </location>
</feature>
<dbReference type="SMART" id="SM00449">
    <property type="entry name" value="SPRY"/>
    <property type="match status" value="1"/>
</dbReference>